<gene>
    <name evidence="6" type="ORF">ACFOU2_17560</name>
</gene>
<dbReference type="SMART" id="SM00342">
    <property type="entry name" value="HTH_ARAC"/>
    <property type="match status" value="1"/>
</dbReference>
<dbReference type="InterPro" id="IPR018062">
    <property type="entry name" value="HTH_AraC-typ_CS"/>
</dbReference>
<name>A0ABV8B7L2_9BACI</name>
<dbReference type="InterPro" id="IPR018060">
    <property type="entry name" value="HTH_AraC"/>
</dbReference>
<evidence type="ECO:0000256" key="3">
    <source>
        <dbReference type="ARBA" id="ARBA00023159"/>
    </source>
</evidence>
<reference evidence="7" key="1">
    <citation type="journal article" date="2019" name="Int. J. Syst. Evol. Microbiol.">
        <title>The Global Catalogue of Microorganisms (GCM) 10K type strain sequencing project: providing services to taxonomists for standard genome sequencing and annotation.</title>
        <authorList>
            <consortium name="The Broad Institute Genomics Platform"/>
            <consortium name="The Broad Institute Genome Sequencing Center for Infectious Disease"/>
            <person name="Wu L."/>
            <person name="Ma J."/>
        </authorList>
    </citation>
    <scope>NUCLEOTIDE SEQUENCE [LARGE SCALE GENOMIC DNA]</scope>
    <source>
        <strain evidence="7">CCUG 61889</strain>
    </source>
</reference>
<dbReference type="PANTHER" id="PTHR46796:SF6">
    <property type="entry name" value="ARAC SUBFAMILY"/>
    <property type="match status" value="1"/>
</dbReference>
<accession>A0ABV8B7L2</accession>
<evidence type="ECO:0000313" key="7">
    <source>
        <dbReference type="Proteomes" id="UP001595752"/>
    </source>
</evidence>
<dbReference type="Proteomes" id="UP001595752">
    <property type="component" value="Unassembled WGS sequence"/>
</dbReference>
<dbReference type="InterPro" id="IPR037923">
    <property type="entry name" value="HTH-like"/>
</dbReference>
<dbReference type="SUPFAM" id="SSF46689">
    <property type="entry name" value="Homeodomain-like"/>
    <property type="match status" value="2"/>
</dbReference>
<keyword evidence="7" id="KW-1185">Reference proteome</keyword>
<evidence type="ECO:0000256" key="4">
    <source>
        <dbReference type="ARBA" id="ARBA00023163"/>
    </source>
</evidence>
<keyword evidence="1" id="KW-0805">Transcription regulation</keyword>
<dbReference type="InterPro" id="IPR050204">
    <property type="entry name" value="AraC_XylS_family_regulators"/>
</dbReference>
<dbReference type="RefSeq" id="WP_377917327.1">
    <property type="nucleotide sequence ID" value="NZ_JBHRZT010000068.1"/>
</dbReference>
<dbReference type="InterPro" id="IPR009057">
    <property type="entry name" value="Homeodomain-like_sf"/>
</dbReference>
<dbReference type="Gene3D" id="1.10.10.60">
    <property type="entry name" value="Homeodomain-like"/>
    <property type="match status" value="2"/>
</dbReference>
<keyword evidence="3" id="KW-0010">Activator</keyword>
<organism evidence="6 7">
    <name type="scientific">Bacillus songklensis</name>
    <dbReference type="NCBI Taxonomy" id="1069116"/>
    <lineage>
        <taxon>Bacteria</taxon>
        <taxon>Bacillati</taxon>
        <taxon>Bacillota</taxon>
        <taxon>Bacilli</taxon>
        <taxon>Bacillales</taxon>
        <taxon>Bacillaceae</taxon>
        <taxon>Bacillus</taxon>
    </lineage>
</organism>
<dbReference type="PANTHER" id="PTHR46796">
    <property type="entry name" value="HTH-TYPE TRANSCRIPTIONAL ACTIVATOR RHAS-RELATED"/>
    <property type="match status" value="1"/>
</dbReference>
<evidence type="ECO:0000256" key="1">
    <source>
        <dbReference type="ARBA" id="ARBA00023015"/>
    </source>
</evidence>
<evidence type="ECO:0000256" key="2">
    <source>
        <dbReference type="ARBA" id="ARBA00023125"/>
    </source>
</evidence>
<feature type="domain" description="HTH araC/xylS-type" evidence="5">
    <location>
        <begin position="175"/>
        <end position="273"/>
    </location>
</feature>
<protein>
    <submittedName>
        <fullName evidence="6">Helix-turn-helix domain-containing protein</fullName>
    </submittedName>
</protein>
<keyword evidence="4" id="KW-0804">Transcription</keyword>
<keyword evidence="2" id="KW-0238">DNA-binding</keyword>
<dbReference type="PROSITE" id="PS01124">
    <property type="entry name" value="HTH_ARAC_FAMILY_2"/>
    <property type="match status" value="1"/>
</dbReference>
<dbReference type="EMBL" id="JBHRZT010000068">
    <property type="protein sequence ID" value="MFC3885177.1"/>
    <property type="molecule type" value="Genomic_DNA"/>
</dbReference>
<comment type="caution">
    <text evidence="6">The sequence shown here is derived from an EMBL/GenBank/DDBJ whole genome shotgun (WGS) entry which is preliminary data.</text>
</comment>
<dbReference type="SUPFAM" id="SSF51215">
    <property type="entry name" value="Regulatory protein AraC"/>
    <property type="match status" value="1"/>
</dbReference>
<sequence length="275" mass="32399">MKRLEMPLHVCKLMILEFLEQSSDPCFHTHGDDYQMSISLNGRPFLEQEGRTLCLEGQTRLMTAPSQFHRHFTNDEHAKILLFNIPRPFIEEVIEERFGTLRTPVEFESITVDKSDSFIQLARSLISMSAFEEPDRERLQENERELVHLLLSKQRSNYSELWRTEHRNTPHPSINRILTFIRHHFQEGLTLEDLVAEAKMSKFHFIRSFKEMVGVTPMQYVTLIRLQQARELVVKTQTPITSIAYETGFNSVSSFERSFKQKYGMTPIQMRRFSN</sequence>
<evidence type="ECO:0000259" key="5">
    <source>
        <dbReference type="PROSITE" id="PS01124"/>
    </source>
</evidence>
<dbReference type="PRINTS" id="PR00032">
    <property type="entry name" value="HTHARAC"/>
</dbReference>
<dbReference type="PROSITE" id="PS00041">
    <property type="entry name" value="HTH_ARAC_FAMILY_1"/>
    <property type="match status" value="1"/>
</dbReference>
<proteinExistence type="predicted"/>
<evidence type="ECO:0000313" key="6">
    <source>
        <dbReference type="EMBL" id="MFC3885177.1"/>
    </source>
</evidence>
<dbReference type="Pfam" id="PF12833">
    <property type="entry name" value="HTH_18"/>
    <property type="match status" value="1"/>
</dbReference>
<dbReference type="InterPro" id="IPR020449">
    <property type="entry name" value="Tscrpt_reg_AraC-type_HTH"/>
</dbReference>